<proteinExistence type="predicted"/>
<protein>
    <submittedName>
        <fullName evidence="4">3-hydroxy-9,10-secoandrosta-1,3,5(10)-triene-9, 17-dione monooxygenase</fullName>
        <ecNumber evidence="4">1.14.14.12</ecNumber>
    </submittedName>
</protein>
<dbReference type="Gene3D" id="2.40.110.10">
    <property type="entry name" value="Butyryl-CoA Dehydrogenase, subunit A, domain 2"/>
    <property type="match status" value="1"/>
</dbReference>
<keyword evidence="1 4" id="KW-0560">Oxidoreductase</keyword>
<sequence>MATVAITASAANKQDMIARAEALVPLVAARAAETDANRAVPDDLIAAMIDAELFATIAPRDYGGIELGLDTFSEIVRRISAASPSTGWVAAFLMGAAWRMLTFPREGQEEIYGGRNYVLGAGAAQPITGVERVEGGYRLTGRTAWNSGASHAEWFTINGLLIEEERPPELLIFAVPRREVSVIDNWHIMGMQGTASCDIAVDGVFVPQRRSAPFMPALAGQSAGHALHANPMYHIPFLPFAMNEVLPVIVGTHRGAADALFSRIKGRMGTISGAKSAEKVPAQVRLARSLAQAQAAELLLEALVARNMAALPEAGAPVNRSEMKLHAALLTQMCLDSVNDMARGVGGDSFRDDALFQRYFRDLNVVARHAFLDLETAGESYAKLLLGLPISDPLI</sequence>
<dbReference type="AlphaFoldDB" id="A0A7W7B235"/>
<dbReference type="PANTHER" id="PTHR43884">
    <property type="entry name" value="ACYL-COA DEHYDROGENASE"/>
    <property type="match status" value="1"/>
</dbReference>
<reference evidence="4 5" key="1">
    <citation type="submission" date="2020-08" db="EMBL/GenBank/DDBJ databases">
        <title>Genomic Encyclopedia of Type Strains, Phase IV (KMG-IV): sequencing the most valuable type-strain genomes for metagenomic binning, comparative biology and taxonomic classification.</title>
        <authorList>
            <person name="Goeker M."/>
        </authorList>
    </citation>
    <scope>NUCLEOTIDE SEQUENCE [LARGE SCALE GENOMIC DNA]</scope>
    <source>
        <strain evidence="4 5">DSM 17328</strain>
    </source>
</reference>
<dbReference type="InterPro" id="IPR036250">
    <property type="entry name" value="AcylCo_DH-like_C"/>
</dbReference>
<evidence type="ECO:0000256" key="1">
    <source>
        <dbReference type="ARBA" id="ARBA00023002"/>
    </source>
</evidence>
<dbReference type="InterPro" id="IPR037069">
    <property type="entry name" value="AcylCoA_DH/ox_N_sf"/>
</dbReference>
<feature type="domain" description="Acyl-CoA dehydrogenase C-terminal" evidence="3">
    <location>
        <begin position="248"/>
        <end position="373"/>
    </location>
</feature>
<dbReference type="Gene3D" id="1.20.140.10">
    <property type="entry name" value="Butyryl-CoA Dehydrogenase, subunit A, domain 3"/>
    <property type="match status" value="1"/>
</dbReference>
<dbReference type="EC" id="1.14.14.12" evidence="4"/>
<dbReference type="InterPro" id="IPR013107">
    <property type="entry name" value="Acyl-CoA_DH_C"/>
</dbReference>
<evidence type="ECO:0000259" key="3">
    <source>
        <dbReference type="Pfam" id="PF08028"/>
    </source>
</evidence>
<evidence type="ECO:0000259" key="2">
    <source>
        <dbReference type="Pfam" id="PF02771"/>
    </source>
</evidence>
<name>A0A7W7B235_9SPHN</name>
<dbReference type="SUPFAM" id="SSF56645">
    <property type="entry name" value="Acyl-CoA dehydrogenase NM domain-like"/>
    <property type="match status" value="1"/>
</dbReference>
<feature type="domain" description="Acyl-CoA dehydrogenase/oxidase N-terminal" evidence="2">
    <location>
        <begin position="27"/>
        <end position="109"/>
    </location>
</feature>
<keyword evidence="5" id="KW-1185">Reference proteome</keyword>
<dbReference type="Gene3D" id="1.10.540.10">
    <property type="entry name" value="Acyl-CoA dehydrogenase/oxidase, N-terminal domain"/>
    <property type="match status" value="1"/>
</dbReference>
<dbReference type="SUPFAM" id="SSF47203">
    <property type="entry name" value="Acyl-CoA dehydrogenase C-terminal domain-like"/>
    <property type="match status" value="1"/>
</dbReference>
<dbReference type="GO" id="GO:0050660">
    <property type="term" value="F:flavin adenine dinucleotide binding"/>
    <property type="evidence" value="ECO:0007669"/>
    <property type="project" value="InterPro"/>
</dbReference>
<dbReference type="PANTHER" id="PTHR43884:SF12">
    <property type="entry name" value="ISOVALERYL-COA DEHYDROGENASE, MITOCHONDRIAL-RELATED"/>
    <property type="match status" value="1"/>
</dbReference>
<dbReference type="EMBL" id="JACHNZ010000011">
    <property type="protein sequence ID" value="MBB4631605.1"/>
    <property type="molecule type" value="Genomic_DNA"/>
</dbReference>
<dbReference type="InterPro" id="IPR013786">
    <property type="entry name" value="AcylCoA_DH/ox_N"/>
</dbReference>
<dbReference type="GO" id="GO:0003995">
    <property type="term" value="F:acyl-CoA dehydrogenase activity"/>
    <property type="evidence" value="ECO:0007669"/>
    <property type="project" value="TreeGrafter"/>
</dbReference>
<accession>A0A7W7B235</accession>
<dbReference type="Pfam" id="PF08028">
    <property type="entry name" value="Acyl-CoA_dh_2"/>
    <property type="match status" value="1"/>
</dbReference>
<dbReference type="GO" id="GO:0036383">
    <property type="term" value="F:3-hydroxy-9,10-secoandrosta-1,3,5(10)-triene-9,17-dione monooxygenase activity"/>
    <property type="evidence" value="ECO:0007669"/>
    <property type="project" value="UniProtKB-EC"/>
</dbReference>
<keyword evidence="4" id="KW-0503">Monooxygenase</keyword>
<gene>
    <name evidence="4" type="ORF">GGQ98_001217</name>
</gene>
<dbReference type="Pfam" id="PF02771">
    <property type="entry name" value="Acyl-CoA_dh_N"/>
    <property type="match status" value="1"/>
</dbReference>
<comment type="caution">
    <text evidence="4">The sequence shown here is derived from an EMBL/GenBank/DDBJ whole genome shotgun (WGS) entry which is preliminary data.</text>
</comment>
<evidence type="ECO:0000313" key="5">
    <source>
        <dbReference type="Proteomes" id="UP000566324"/>
    </source>
</evidence>
<organism evidence="4 5">
    <name type="scientific">Sphingosinicella soli</name>
    <dbReference type="NCBI Taxonomy" id="333708"/>
    <lineage>
        <taxon>Bacteria</taxon>
        <taxon>Pseudomonadati</taxon>
        <taxon>Pseudomonadota</taxon>
        <taxon>Alphaproteobacteria</taxon>
        <taxon>Sphingomonadales</taxon>
        <taxon>Sphingosinicellaceae</taxon>
        <taxon>Sphingosinicella</taxon>
    </lineage>
</organism>
<dbReference type="RefSeq" id="WP_184066603.1">
    <property type="nucleotide sequence ID" value="NZ_JACHNZ010000011.1"/>
</dbReference>
<dbReference type="InterPro" id="IPR009100">
    <property type="entry name" value="AcylCoA_DH/oxidase_NM_dom_sf"/>
</dbReference>
<evidence type="ECO:0000313" key="4">
    <source>
        <dbReference type="EMBL" id="MBB4631605.1"/>
    </source>
</evidence>
<dbReference type="InterPro" id="IPR046373">
    <property type="entry name" value="Acyl-CoA_Oxase/DH_mid-dom_sf"/>
</dbReference>
<dbReference type="Proteomes" id="UP000566324">
    <property type="component" value="Unassembled WGS sequence"/>
</dbReference>
<dbReference type="PIRSF" id="PIRSF016578">
    <property type="entry name" value="HsaA"/>
    <property type="match status" value="1"/>
</dbReference>